<evidence type="ECO:0000313" key="1">
    <source>
        <dbReference type="EMBL" id="RPA99900.1"/>
    </source>
</evidence>
<evidence type="ECO:0000313" key="2">
    <source>
        <dbReference type="Proteomes" id="UP000276215"/>
    </source>
</evidence>
<sequence length="93" mass="11348">MHDYCFSPRIGLIKDMALELKQQREVVPNMQIGIHWHLRFLERHPDLALKYSRQIEYLRCAAEQSYFILKGFFERVRYLQILLYNYITILVDK</sequence>
<dbReference type="AlphaFoldDB" id="A0A3N4JUS2"/>
<proteinExistence type="predicted"/>
<dbReference type="Proteomes" id="UP000276215">
    <property type="component" value="Unassembled WGS sequence"/>
</dbReference>
<keyword evidence="2" id="KW-1185">Reference proteome</keyword>
<organism evidence="1 2">
    <name type="scientific">Choiromyces venosus 120613-1</name>
    <dbReference type="NCBI Taxonomy" id="1336337"/>
    <lineage>
        <taxon>Eukaryota</taxon>
        <taxon>Fungi</taxon>
        <taxon>Dikarya</taxon>
        <taxon>Ascomycota</taxon>
        <taxon>Pezizomycotina</taxon>
        <taxon>Pezizomycetes</taxon>
        <taxon>Pezizales</taxon>
        <taxon>Tuberaceae</taxon>
        <taxon>Choiromyces</taxon>
    </lineage>
</organism>
<accession>A0A3N4JUS2</accession>
<dbReference type="EMBL" id="ML120384">
    <property type="protein sequence ID" value="RPA99900.1"/>
    <property type="molecule type" value="Genomic_DNA"/>
</dbReference>
<name>A0A3N4JUS2_9PEZI</name>
<protein>
    <recommendedName>
        <fullName evidence="3">HTH CENPB-type domain-containing protein</fullName>
    </recommendedName>
</protein>
<dbReference type="OrthoDB" id="5469696at2759"/>
<evidence type="ECO:0008006" key="3">
    <source>
        <dbReference type="Google" id="ProtNLM"/>
    </source>
</evidence>
<gene>
    <name evidence="1" type="ORF">L873DRAFT_1737642</name>
</gene>
<reference evidence="1 2" key="1">
    <citation type="journal article" date="2018" name="Nat. Ecol. Evol.">
        <title>Pezizomycetes genomes reveal the molecular basis of ectomycorrhizal truffle lifestyle.</title>
        <authorList>
            <person name="Murat C."/>
            <person name="Payen T."/>
            <person name="Noel B."/>
            <person name="Kuo A."/>
            <person name="Morin E."/>
            <person name="Chen J."/>
            <person name="Kohler A."/>
            <person name="Krizsan K."/>
            <person name="Balestrini R."/>
            <person name="Da Silva C."/>
            <person name="Montanini B."/>
            <person name="Hainaut M."/>
            <person name="Levati E."/>
            <person name="Barry K.W."/>
            <person name="Belfiori B."/>
            <person name="Cichocki N."/>
            <person name="Clum A."/>
            <person name="Dockter R.B."/>
            <person name="Fauchery L."/>
            <person name="Guy J."/>
            <person name="Iotti M."/>
            <person name="Le Tacon F."/>
            <person name="Lindquist E.A."/>
            <person name="Lipzen A."/>
            <person name="Malagnac F."/>
            <person name="Mello A."/>
            <person name="Molinier V."/>
            <person name="Miyauchi S."/>
            <person name="Poulain J."/>
            <person name="Riccioni C."/>
            <person name="Rubini A."/>
            <person name="Sitrit Y."/>
            <person name="Splivallo R."/>
            <person name="Traeger S."/>
            <person name="Wang M."/>
            <person name="Zifcakova L."/>
            <person name="Wipf D."/>
            <person name="Zambonelli A."/>
            <person name="Paolocci F."/>
            <person name="Nowrousian M."/>
            <person name="Ottonello S."/>
            <person name="Baldrian P."/>
            <person name="Spatafora J.W."/>
            <person name="Henrissat B."/>
            <person name="Nagy L.G."/>
            <person name="Aury J.M."/>
            <person name="Wincker P."/>
            <person name="Grigoriev I.V."/>
            <person name="Bonfante P."/>
            <person name="Martin F.M."/>
        </authorList>
    </citation>
    <scope>NUCLEOTIDE SEQUENCE [LARGE SCALE GENOMIC DNA]</scope>
    <source>
        <strain evidence="1 2">120613-1</strain>
    </source>
</reference>